<evidence type="ECO:0000256" key="1">
    <source>
        <dbReference type="ARBA" id="ARBA00004271"/>
    </source>
</evidence>
<dbReference type="GO" id="GO:0048046">
    <property type="term" value="C:apoplast"/>
    <property type="evidence" value="ECO:0007669"/>
    <property type="project" value="UniProtKB-SubCell"/>
</dbReference>
<dbReference type="GO" id="GO:0048364">
    <property type="term" value="P:root development"/>
    <property type="evidence" value="ECO:0007669"/>
    <property type="project" value="InterPro"/>
</dbReference>
<evidence type="ECO:0000256" key="9">
    <source>
        <dbReference type="SAM" id="SignalP"/>
    </source>
</evidence>
<evidence type="ECO:0000256" key="3">
    <source>
        <dbReference type="ARBA" id="ARBA00022523"/>
    </source>
</evidence>
<dbReference type="PANTHER" id="PTHR33348">
    <property type="entry name" value="PRECURSOR OF CEP5"/>
    <property type="match status" value="1"/>
</dbReference>
<keyword evidence="11" id="KW-1185">Reference proteome</keyword>
<dbReference type="PANTHER" id="PTHR33348:SF3">
    <property type="entry name" value="PRECURSOR OF CEP1"/>
    <property type="match status" value="1"/>
</dbReference>
<feature type="chain" id="PRO_5043316441" evidence="9">
    <location>
        <begin position="24"/>
        <end position="103"/>
    </location>
</feature>
<evidence type="ECO:0000313" key="11">
    <source>
        <dbReference type="Proteomes" id="UP000685013"/>
    </source>
</evidence>
<dbReference type="AlphaFoldDB" id="A0AAV6N4K2"/>
<dbReference type="GO" id="GO:1902025">
    <property type="term" value="P:nitrate import"/>
    <property type="evidence" value="ECO:0007669"/>
    <property type="project" value="TreeGrafter"/>
</dbReference>
<evidence type="ECO:0000256" key="8">
    <source>
        <dbReference type="SAM" id="MobiDB-lite"/>
    </source>
</evidence>
<evidence type="ECO:0000256" key="2">
    <source>
        <dbReference type="ARBA" id="ARBA00008963"/>
    </source>
</evidence>
<gene>
    <name evidence="10" type="primary">CEP5</name>
    <name evidence="10" type="ORF">SDJN03_13709</name>
</gene>
<keyword evidence="6 9" id="KW-0732">Signal</keyword>
<feature type="region of interest" description="Disordered" evidence="8">
    <location>
        <begin position="49"/>
        <end position="103"/>
    </location>
</feature>
<sequence length="103" mass="10760">MTLINSICMAFLILSSICNISHTHGRLLPVEHPIVGNLHRKIVETAGVAPLGSRPPAFQRTTSSPGDGDAEVLGGDFRPTTPGHSPGVGHSLAPASHVDSKIH</sequence>
<dbReference type="InterPro" id="IPR033250">
    <property type="entry name" value="CEP"/>
</dbReference>
<proteinExistence type="inferred from homology"/>
<comment type="similarity">
    <text evidence="2">Belongs to the C-terminally encoded plant signaling peptide (CEP) family.</text>
</comment>
<accession>A0AAV6N4K2</accession>
<dbReference type="GO" id="GO:0005179">
    <property type="term" value="F:hormone activity"/>
    <property type="evidence" value="ECO:0007669"/>
    <property type="project" value="UniProtKB-KW"/>
</dbReference>
<dbReference type="Proteomes" id="UP000685013">
    <property type="component" value="Chromosome 9"/>
</dbReference>
<keyword evidence="3" id="KW-0052">Apoplast</keyword>
<evidence type="ECO:0000256" key="7">
    <source>
        <dbReference type="ARBA" id="ARBA00023278"/>
    </source>
</evidence>
<evidence type="ECO:0000256" key="4">
    <source>
        <dbReference type="ARBA" id="ARBA00022525"/>
    </source>
</evidence>
<keyword evidence="4" id="KW-0964">Secreted</keyword>
<dbReference type="GO" id="GO:1901371">
    <property type="term" value="P:regulation of leaf morphogenesis"/>
    <property type="evidence" value="ECO:0007669"/>
    <property type="project" value="TreeGrafter"/>
</dbReference>
<reference evidence="10 11" key="1">
    <citation type="journal article" date="2021" name="Hortic Res">
        <title>The domestication of Cucurbita argyrosperma as revealed by the genome of its wild relative.</title>
        <authorList>
            <person name="Barrera-Redondo J."/>
            <person name="Sanchez-de la Vega G."/>
            <person name="Aguirre-Liguori J.A."/>
            <person name="Castellanos-Morales G."/>
            <person name="Gutierrez-Guerrero Y.T."/>
            <person name="Aguirre-Dugua X."/>
            <person name="Aguirre-Planter E."/>
            <person name="Tenaillon M.I."/>
            <person name="Lira-Saade R."/>
            <person name="Eguiarte L.E."/>
        </authorList>
    </citation>
    <scope>NUCLEOTIDE SEQUENCE [LARGE SCALE GENOMIC DNA]</scope>
    <source>
        <strain evidence="10">JBR-2021</strain>
    </source>
</reference>
<feature type="non-terminal residue" evidence="10">
    <location>
        <position position="1"/>
    </location>
</feature>
<evidence type="ECO:0000256" key="5">
    <source>
        <dbReference type="ARBA" id="ARBA00022702"/>
    </source>
</evidence>
<organism evidence="10 11">
    <name type="scientific">Cucurbita argyrosperma subsp. sororia</name>
    <dbReference type="NCBI Taxonomy" id="37648"/>
    <lineage>
        <taxon>Eukaryota</taxon>
        <taxon>Viridiplantae</taxon>
        <taxon>Streptophyta</taxon>
        <taxon>Embryophyta</taxon>
        <taxon>Tracheophyta</taxon>
        <taxon>Spermatophyta</taxon>
        <taxon>Magnoliopsida</taxon>
        <taxon>eudicotyledons</taxon>
        <taxon>Gunneridae</taxon>
        <taxon>Pentapetalae</taxon>
        <taxon>rosids</taxon>
        <taxon>fabids</taxon>
        <taxon>Cucurbitales</taxon>
        <taxon>Cucurbitaceae</taxon>
        <taxon>Cucurbiteae</taxon>
        <taxon>Cucurbita</taxon>
    </lineage>
</organism>
<dbReference type="EMBL" id="JAGKQH010000009">
    <property type="protein sequence ID" value="KAG6591363.1"/>
    <property type="molecule type" value="Genomic_DNA"/>
</dbReference>
<comment type="subcellular location">
    <subcellularLocation>
        <location evidence="1">Secreted</location>
        <location evidence="1">Extracellular space</location>
        <location evidence="1">Apoplast</location>
    </subcellularLocation>
</comment>
<evidence type="ECO:0000256" key="6">
    <source>
        <dbReference type="ARBA" id="ARBA00022729"/>
    </source>
</evidence>
<dbReference type="GO" id="GO:2000280">
    <property type="term" value="P:regulation of root development"/>
    <property type="evidence" value="ECO:0007669"/>
    <property type="project" value="TreeGrafter"/>
</dbReference>
<evidence type="ECO:0000313" key="10">
    <source>
        <dbReference type="EMBL" id="KAG6591363.1"/>
    </source>
</evidence>
<name>A0AAV6N4K2_9ROSI</name>
<comment type="caution">
    <text evidence="10">The sequence shown here is derived from an EMBL/GenBank/DDBJ whole genome shotgun (WGS) entry which is preliminary data.</text>
</comment>
<protein>
    <submittedName>
        <fullName evidence="10">Precursor of CEP5</fullName>
    </submittedName>
</protein>
<keyword evidence="7" id="KW-0379">Hydroxylation</keyword>
<keyword evidence="5" id="KW-0372">Hormone</keyword>
<dbReference type="GO" id="GO:0006995">
    <property type="term" value="P:cellular response to nitrogen starvation"/>
    <property type="evidence" value="ECO:0007669"/>
    <property type="project" value="UniProtKB-ARBA"/>
</dbReference>
<feature type="signal peptide" evidence="9">
    <location>
        <begin position="1"/>
        <end position="23"/>
    </location>
</feature>